<evidence type="ECO:0000313" key="3">
    <source>
        <dbReference type="Proteomes" id="UP000645217"/>
    </source>
</evidence>
<comment type="caution">
    <text evidence="2">The sequence shown here is derived from an EMBL/GenBank/DDBJ whole genome shotgun (WGS) entry which is preliminary data.</text>
</comment>
<dbReference type="Gene3D" id="3.10.180.10">
    <property type="entry name" value="2,3-Dihydroxybiphenyl 1,2-Dioxygenase, domain 1"/>
    <property type="match status" value="1"/>
</dbReference>
<dbReference type="Proteomes" id="UP000645217">
    <property type="component" value="Unassembled WGS sequence"/>
</dbReference>
<protein>
    <submittedName>
        <fullName evidence="2">Glyoxalase</fullName>
    </submittedName>
</protein>
<evidence type="ECO:0000259" key="1">
    <source>
        <dbReference type="PROSITE" id="PS51819"/>
    </source>
</evidence>
<dbReference type="Pfam" id="PF18029">
    <property type="entry name" value="Glyoxalase_6"/>
    <property type="match status" value="1"/>
</dbReference>
<proteinExistence type="predicted"/>
<evidence type="ECO:0000313" key="2">
    <source>
        <dbReference type="EMBL" id="GGL20090.1"/>
    </source>
</evidence>
<dbReference type="PANTHER" id="PTHR35908">
    <property type="entry name" value="HYPOTHETICAL FUSION PROTEIN"/>
    <property type="match status" value="1"/>
</dbReference>
<reference evidence="2" key="1">
    <citation type="journal article" date="2014" name="Int. J. Syst. Evol. Microbiol.">
        <title>Complete genome sequence of Corynebacterium casei LMG S-19264T (=DSM 44701T), isolated from a smear-ripened cheese.</title>
        <authorList>
            <consortium name="US DOE Joint Genome Institute (JGI-PGF)"/>
            <person name="Walter F."/>
            <person name="Albersmeier A."/>
            <person name="Kalinowski J."/>
            <person name="Ruckert C."/>
        </authorList>
    </citation>
    <scope>NUCLEOTIDE SEQUENCE</scope>
    <source>
        <strain evidence="2">JCM 13064</strain>
    </source>
</reference>
<sequence>MERIARLRNIVLDCPDPKALAEFYSSITGLAVCYEDDEWVSLGDGGPVRLAFQRAEDYRPPRWPDAEHPQQLHLDLTVDDRGKAEPEVLALGATRHPHQPGEPDGDFTVFLDPAGHPFCLCDAG</sequence>
<dbReference type="InterPro" id="IPR029068">
    <property type="entry name" value="Glyas_Bleomycin-R_OHBP_Dase"/>
</dbReference>
<name>A0A917VW47_9ACTN</name>
<dbReference type="PROSITE" id="PS51819">
    <property type="entry name" value="VOC"/>
    <property type="match status" value="1"/>
</dbReference>
<dbReference type="EMBL" id="BMNT01000068">
    <property type="protein sequence ID" value="GGL20090.1"/>
    <property type="molecule type" value="Genomic_DNA"/>
</dbReference>
<dbReference type="CDD" id="cd06587">
    <property type="entry name" value="VOC"/>
    <property type="match status" value="1"/>
</dbReference>
<dbReference type="PANTHER" id="PTHR35908:SF1">
    <property type="entry name" value="CONSERVED PROTEIN"/>
    <property type="match status" value="1"/>
</dbReference>
<dbReference type="RefSeq" id="WP_189167611.1">
    <property type="nucleotide sequence ID" value="NZ_BMNT01000068.1"/>
</dbReference>
<feature type="domain" description="VOC" evidence="1">
    <location>
        <begin position="6"/>
        <end position="123"/>
    </location>
</feature>
<dbReference type="InterPro" id="IPR041581">
    <property type="entry name" value="Glyoxalase_6"/>
</dbReference>
<dbReference type="SUPFAM" id="SSF54593">
    <property type="entry name" value="Glyoxalase/Bleomycin resistance protein/Dihydroxybiphenyl dioxygenase"/>
    <property type="match status" value="1"/>
</dbReference>
<dbReference type="AlphaFoldDB" id="A0A917VW47"/>
<dbReference type="InterPro" id="IPR037523">
    <property type="entry name" value="VOC_core"/>
</dbReference>
<gene>
    <name evidence="2" type="ORF">GCM10007964_72460</name>
</gene>
<keyword evidence="3" id="KW-1185">Reference proteome</keyword>
<accession>A0A917VW47</accession>
<organism evidence="2 3">
    <name type="scientific">Sphaerisporangium melleum</name>
    <dbReference type="NCBI Taxonomy" id="321316"/>
    <lineage>
        <taxon>Bacteria</taxon>
        <taxon>Bacillati</taxon>
        <taxon>Actinomycetota</taxon>
        <taxon>Actinomycetes</taxon>
        <taxon>Streptosporangiales</taxon>
        <taxon>Streptosporangiaceae</taxon>
        <taxon>Sphaerisporangium</taxon>
    </lineage>
</organism>
<reference evidence="2" key="2">
    <citation type="submission" date="2020-09" db="EMBL/GenBank/DDBJ databases">
        <authorList>
            <person name="Sun Q."/>
            <person name="Ohkuma M."/>
        </authorList>
    </citation>
    <scope>NUCLEOTIDE SEQUENCE</scope>
    <source>
        <strain evidence="2">JCM 13064</strain>
    </source>
</reference>